<organism evidence="2 3">
    <name type="scientific">Coprinopsis marcescibilis</name>
    <name type="common">Agaric fungus</name>
    <name type="synonym">Psathyrella marcescibilis</name>
    <dbReference type="NCBI Taxonomy" id="230819"/>
    <lineage>
        <taxon>Eukaryota</taxon>
        <taxon>Fungi</taxon>
        <taxon>Dikarya</taxon>
        <taxon>Basidiomycota</taxon>
        <taxon>Agaricomycotina</taxon>
        <taxon>Agaricomycetes</taxon>
        <taxon>Agaricomycetidae</taxon>
        <taxon>Agaricales</taxon>
        <taxon>Agaricineae</taxon>
        <taxon>Psathyrellaceae</taxon>
        <taxon>Coprinopsis</taxon>
    </lineage>
</organism>
<evidence type="ECO:0000313" key="3">
    <source>
        <dbReference type="Proteomes" id="UP000307440"/>
    </source>
</evidence>
<feature type="chain" id="PRO_5023055460" evidence="1">
    <location>
        <begin position="26"/>
        <end position="159"/>
    </location>
</feature>
<dbReference type="EMBL" id="ML210219">
    <property type="protein sequence ID" value="TFK23406.1"/>
    <property type="molecule type" value="Genomic_DNA"/>
</dbReference>
<keyword evidence="1" id="KW-0732">Signal</keyword>
<keyword evidence="3" id="KW-1185">Reference proteome</keyword>
<protein>
    <submittedName>
        <fullName evidence="2">Uncharacterized protein</fullName>
    </submittedName>
</protein>
<proteinExistence type="predicted"/>
<sequence length="159" mass="17621">MFSKFISRLTLLFAVHSLLVAYVLGACLPCTNPTKRLANLRQGDSDSALARRTVYSPKITTPNERTVWTVGSYVDVVWDLSEMPANITNPNGTLVLGYMSDADKYNEHLDLSHPLAKDFDLRHGRVTFKVPKVSSRADYIVVLMGDSGNASPKFTIEEA</sequence>
<gene>
    <name evidence="2" type="ORF">FA15DRAFT_642543</name>
</gene>
<feature type="signal peptide" evidence="1">
    <location>
        <begin position="1"/>
        <end position="25"/>
    </location>
</feature>
<dbReference type="OrthoDB" id="2339190at2759"/>
<reference evidence="2 3" key="1">
    <citation type="journal article" date="2019" name="Nat. Ecol. Evol.">
        <title>Megaphylogeny resolves global patterns of mushroom evolution.</title>
        <authorList>
            <person name="Varga T."/>
            <person name="Krizsan K."/>
            <person name="Foldi C."/>
            <person name="Dima B."/>
            <person name="Sanchez-Garcia M."/>
            <person name="Sanchez-Ramirez S."/>
            <person name="Szollosi G.J."/>
            <person name="Szarkandi J.G."/>
            <person name="Papp V."/>
            <person name="Albert L."/>
            <person name="Andreopoulos W."/>
            <person name="Angelini C."/>
            <person name="Antonin V."/>
            <person name="Barry K.W."/>
            <person name="Bougher N.L."/>
            <person name="Buchanan P."/>
            <person name="Buyck B."/>
            <person name="Bense V."/>
            <person name="Catcheside P."/>
            <person name="Chovatia M."/>
            <person name="Cooper J."/>
            <person name="Damon W."/>
            <person name="Desjardin D."/>
            <person name="Finy P."/>
            <person name="Geml J."/>
            <person name="Haridas S."/>
            <person name="Hughes K."/>
            <person name="Justo A."/>
            <person name="Karasinski D."/>
            <person name="Kautmanova I."/>
            <person name="Kiss B."/>
            <person name="Kocsube S."/>
            <person name="Kotiranta H."/>
            <person name="LaButti K.M."/>
            <person name="Lechner B.E."/>
            <person name="Liimatainen K."/>
            <person name="Lipzen A."/>
            <person name="Lukacs Z."/>
            <person name="Mihaltcheva S."/>
            <person name="Morgado L.N."/>
            <person name="Niskanen T."/>
            <person name="Noordeloos M.E."/>
            <person name="Ohm R.A."/>
            <person name="Ortiz-Santana B."/>
            <person name="Ovrebo C."/>
            <person name="Racz N."/>
            <person name="Riley R."/>
            <person name="Savchenko A."/>
            <person name="Shiryaev A."/>
            <person name="Soop K."/>
            <person name="Spirin V."/>
            <person name="Szebenyi C."/>
            <person name="Tomsovsky M."/>
            <person name="Tulloss R.E."/>
            <person name="Uehling J."/>
            <person name="Grigoriev I.V."/>
            <person name="Vagvolgyi C."/>
            <person name="Papp T."/>
            <person name="Martin F.M."/>
            <person name="Miettinen O."/>
            <person name="Hibbett D.S."/>
            <person name="Nagy L.G."/>
        </authorList>
    </citation>
    <scope>NUCLEOTIDE SEQUENCE [LARGE SCALE GENOMIC DNA]</scope>
    <source>
        <strain evidence="2 3">CBS 121175</strain>
    </source>
</reference>
<dbReference type="STRING" id="230819.A0A5C3KSI8"/>
<accession>A0A5C3KSI8</accession>
<evidence type="ECO:0000313" key="2">
    <source>
        <dbReference type="EMBL" id="TFK23406.1"/>
    </source>
</evidence>
<dbReference type="PROSITE" id="PS51257">
    <property type="entry name" value="PROKAR_LIPOPROTEIN"/>
    <property type="match status" value="1"/>
</dbReference>
<dbReference type="AlphaFoldDB" id="A0A5C3KSI8"/>
<evidence type="ECO:0000256" key="1">
    <source>
        <dbReference type="SAM" id="SignalP"/>
    </source>
</evidence>
<name>A0A5C3KSI8_COPMA</name>
<dbReference type="Proteomes" id="UP000307440">
    <property type="component" value="Unassembled WGS sequence"/>
</dbReference>